<dbReference type="RefSeq" id="WP_136911204.1">
    <property type="nucleotide sequence ID" value="NZ_SUMD01000009.1"/>
</dbReference>
<proteinExistence type="predicted"/>
<gene>
    <name evidence="1" type="ORF">FCG67_18755</name>
</gene>
<evidence type="ECO:0000313" key="2">
    <source>
        <dbReference type="Proteomes" id="UP000305109"/>
    </source>
</evidence>
<accession>A0ABY2RGK2</accession>
<keyword evidence="2" id="KW-1185">Reference proteome</keyword>
<reference evidence="1 2" key="1">
    <citation type="submission" date="2019-04" db="EMBL/GenBank/DDBJ databases">
        <title>Rhodococcus oryzae sp. nov., a novel actinomycete isolated from rhizosphere soil of rice (Oryza sativa L.).</title>
        <authorList>
            <person name="Li C."/>
        </authorList>
    </citation>
    <scope>NUCLEOTIDE SEQUENCE [LARGE SCALE GENOMIC DNA]</scope>
    <source>
        <strain evidence="1 2">NEAU-CX67</strain>
    </source>
</reference>
<evidence type="ECO:0000313" key="1">
    <source>
        <dbReference type="EMBL" id="TJZ76055.1"/>
    </source>
</evidence>
<sequence>MARSKPLPDQQIMNFALKWRHWGGGSAGDIFIEFGLTPVEFFRRLEAFLNAGAANHLPTDVAQQLRNICRGRLATGCRA</sequence>
<organism evidence="1 2">
    <name type="scientific">Rhodococcus oryzae</name>
    <dbReference type="NCBI Taxonomy" id="2571143"/>
    <lineage>
        <taxon>Bacteria</taxon>
        <taxon>Bacillati</taxon>
        <taxon>Actinomycetota</taxon>
        <taxon>Actinomycetes</taxon>
        <taxon>Mycobacteriales</taxon>
        <taxon>Nocardiaceae</taxon>
        <taxon>Rhodococcus</taxon>
    </lineage>
</organism>
<dbReference type="EMBL" id="SUMD01000009">
    <property type="protein sequence ID" value="TJZ76055.1"/>
    <property type="molecule type" value="Genomic_DNA"/>
</dbReference>
<evidence type="ECO:0008006" key="3">
    <source>
        <dbReference type="Google" id="ProtNLM"/>
    </source>
</evidence>
<comment type="caution">
    <text evidence="1">The sequence shown here is derived from an EMBL/GenBank/DDBJ whole genome shotgun (WGS) entry which is preliminary data.</text>
</comment>
<protein>
    <recommendedName>
        <fullName evidence="3">DUF3263 domain-containing protein</fullName>
    </recommendedName>
</protein>
<name>A0ABY2RGK2_9NOCA</name>
<dbReference type="Proteomes" id="UP000305109">
    <property type="component" value="Unassembled WGS sequence"/>
</dbReference>